<evidence type="ECO:0000256" key="9">
    <source>
        <dbReference type="SAM" id="SignalP"/>
    </source>
</evidence>
<comment type="caution">
    <text evidence="13">The sequence shown here is derived from an EMBL/GenBank/DDBJ whole genome shotgun (WGS) entry which is preliminary data.</text>
</comment>
<dbReference type="InterPro" id="IPR015943">
    <property type="entry name" value="WD40/YVTN_repeat-like_dom_sf"/>
</dbReference>
<keyword evidence="6" id="KW-0804">Transcription</keyword>
<feature type="signal peptide" evidence="9">
    <location>
        <begin position="1"/>
        <end position="21"/>
    </location>
</feature>
<protein>
    <recommendedName>
        <fullName evidence="2">histidine kinase</fullName>
        <ecNumber evidence="2">2.7.13.3</ecNumber>
    </recommendedName>
</protein>
<accession>A0ABV4CWX6</accession>
<dbReference type="Pfam" id="PF00512">
    <property type="entry name" value="HisKA"/>
    <property type="match status" value="1"/>
</dbReference>
<dbReference type="EMBL" id="JBCLPP010000026">
    <property type="protein sequence ID" value="MEY8245894.1"/>
    <property type="molecule type" value="Genomic_DNA"/>
</dbReference>
<dbReference type="InterPro" id="IPR036097">
    <property type="entry name" value="HisK_dim/P_sf"/>
</dbReference>
<evidence type="ECO:0000259" key="10">
    <source>
        <dbReference type="PROSITE" id="PS01124"/>
    </source>
</evidence>
<dbReference type="Proteomes" id="UP001565200">
    <property type="component" value="Unassembled WGS sequence"/>
</dbReference>
<organism evidence="13 14">
    <name type="scientific">Heminiphilus faecis</name>
    <dbReference type="NCBI Taxonomy" id="2601703"/>
    <lineage>
        <taxon>Bacteria</taxon>
        <taxon>Pseudomonadati</taxon>
        <taxon>Bacteroidota</taxon>
        <taxon>Bacteroidia</taxon>
        <taxon>Bacteroidales</taxon>
        <taxon>Muribaculaceae</taxon>
        <taxon>Heminiphilus</taxon>
    </lineage>
</organism>
<dbReference type="Gene3D" id="3.30.565.10">
    <property type="entry name" value="Histidine kinase-like ATPase, C-terminal domain"/>
    <property type="match status" value="1"/>
</dbReference>
<keyword evidence="8" id="KW-0812">Transmembrane</keyword>
<dbReference type="SMART" id="SM00388">
    <property type="entry name" value="HisKA"/>
    <property type="match status" value="1"/>
</dbReference>
<dbReference type="CDD" id="cd00082">
    <property type="entry name" value="HisKA"/>
    <property type="match status" value="1"/>
</dbReference>
<dbReference type="InterPro" id="IPR018060">
    <property type="entry name" value="HTH_AraC"/>
</dbReference>
<evidence type="ECO:0000259" key="12">
    <source>
        <dbReference type="PROSITE" id="PS50110"/>
    </source>
</evidence>
<evidence type="ECO:0000256" key="1">
    <source>
        <dbReference type="ARBA" id="ARBA00000085"/>
    </source>
</evidence>
<dbReference type="InterPro" id="IPR036890">
    <property type="entry name" value="HATPase_C_sf"/>
</dbReference>
<dbReference type="Pfam" id="PF12833">
    <property type="entry name" value="HTH_18"/>
    <property type="match status" value="1"/>
</dbReference>
<comment type="catalytic activity">
    <reaction evidence="1">
        <text>ATP + protein L-histidine = ADP + protein N-phospho-L-histidine.</text>
        <dbReference type="EC" id="2.7.13.3"/>
    </reaction>
</comment>
<feature type="domain" description="Histidine kinase" evidence="11">
    <location>
        <begin position="818"/>
        <end position="1044"/>
    </location>
</feature>
<proteinExistence type="predicted"/>
<dbReference type="CDD" id="cd17574">
    <property type="entry name" value="REC_OmpR"/>
    <property type="match status" value="1"/>
</dbReference>
<dbReference type="InterPro" id="IPR005467">
    <property type="entry name" value="His_kinase_dom"/>
</dbReference>
<keyword evidence="14" id="KW-1185">Reference proteome</keyword>
<sequence length="1334" mass="148511">MKFKHFLIAVCLTFTAVVSPAQRTKLYTSNGFLSSCLINDVYQDCKGYIWIATEYGLNRFDGTRFTTFKHLPGNALSLRDNYVRSIQEDTQGRLLVGCITGLMEFDRATEEFHDIPLIYDDRPVPAHVSVIARLSNGEIWIGTAGYGVFLYDPSSDTARSMHHLSRAAGSLLISDIYEDVTHAIWIATEDNGVCRYYPAGDRSRSYNLECSTVGNKVSAVMGSSDGDVYVSSLDAGVSRLCYGAENFKPVAYAGGVLSVKTLAAYGGALYAGTEGHGAKLVAGDVLLDVSSSSPLVEFNRSKVHRMLEDRDGNLWIGMFQKGIALVPKLRHTFGYYGRAVHENPIGDGCVMAVYVDSAHNLWVSCDNDGVYCLDQGGRRIAYYPTPTTVMCILEDSRSRMWIGSFNSGLYRVGPNGSLDEVSRFAEKKICSIVEAGEGELYLGTFGSGLIRYNPDDDTSSELSFKAMKKEETSIGNDWINCMLYMPSGHLWIAHYQGLSCYDTRSGRYIRFGDSENLVDGVIAYSLMEDHKGNIWCGTSGGIYVYDVLSDEVVHYSSEDGLPNDVVCGLCEDDSHNVWASTYHGISKFIVGERRFVNFDAGDGLQGNEFTHGAYCNDGKGIVYFGGTDGVTSFHPLDINDSQRIYTPVITGFDIFSTPVTTSTLSGGRKVIDAGLSEARNVTLAHYDNTFSIAFSTFSYDNPDKLVYEYRVRELGKDWLTTSPGQSRVTFNNMAPGNYRFQVRVAGNTSPDTLRELNINVLPPWYRSWWAILIYVCVLVFVIVCVLHFLRDKAAEHRRQLERRQSEQLLEAKLQFFTNISHEIRTPMTLIISPLEKLIANCTDGGLRETYMMIFRNAQRILRLVNQLMDMRKIEKGQMRLHFSETDLVPYVEEAMRSFEYMAYENDVTFTFHHSAPSLPAWIDVNNFDKILINILSNAFKYTPRGGHIDITLTEGEDSGALPPLDRYVEIAVSDSGIGIDPDKIEHIFDRFYRIENEITGAVAGAGIGLHLCRTLVTLHHGTIAARNHVGATGCEFIIRLPAGADHLTAEELQAATARMAPGYEVPVTPLSDKNGSKTRSDITVAIVEDDVDVREYLRHELSEKYNVVTFSNGNEALENIIADAPDIVISDVMMPGLDGLSLCRKMKQNPNINHIPVILLSAKVENEDRMTGLQAGADSYMSKPVSMEVLMSTISGMIANRKLLRAKFSGAQDQEDSVRKITMKSQDEVLINRIMAVINDNLSSPDLSVERLAEEVGLSRVHLHRKLKELTNMPARDFIKNLRLKQAARLLREQKLSVAEVAYATGFSNPSHFTVAFKEMFGMPPTRYAGLRKS</sequence>
<dbReference type="CDD" id="cd00075">
    <property type="entry name" value="HATPase"/>
    <property type="match status" value="1"/>
</dbReference>
<dbReference type="Gene3D" id="2.130.10.10">
    <property type="entry name" value="YVTN repeat-like/Quinoprotein amine dehydrogenase"/>
    <property type="match status" value="3"/>
</dbReference>
<dbReference type="EC" id="2.7.13.3" evidence="2"/>
<dbReference type="InterPro" id="IPR001789">
    <property type="entry name" value="Sig_transdc_resp-reg_receiver"/>
</dbReference>
<evidence type="ECO:0000256" key="2">
    <source>
        <dbReference type="ARBA" id="ARBA00012438"/>
    </source>
</evidence>
<keyword evidence="8" id="KW-1133">Transmembrane helix</keyword>
<dbReference type="PROSITE" id="PS01124">
    <property type="entry name" value="HTH_ARAC_FAMILY_2"/>
    <property type="match status" value="1"/>
</dbReference>
<feature type="domain" description="Response regulatory" evidence="12">
    <location>
        <begin position="1083"/>
        <end position="1198"/>
    </location>
</feature>
<dbReference type="SUPFAM" id="SSF52172">
    <property type="entry name" value="CheY-like"/>
    <property type="match status" value="1"/>
</dbReference>
<evidence type="ECO:0000256" key="8">
    <source>
        <dbReference type="SAM" id="Phobius"/>
    </source>
</evidence>
<feature type="chain" id="PRO_5046711531" description="histidine kinase" evidence="9">
    <location>
        <begin position="22"/>
        <end position="1334"/>
    </location>
</feature>
<dbReference type="InterPro" id="IPR018062">
    <property type="entry name" value="HTH_AraC-typ_CS"/>
</dbReference>
<evidence type="ECO:0000256" key="7">
    <source>
        <dbReference type="PROSITE-ProRule" id="PRU00169"/>
    </source>
</evidence>
<dbReference type="PRINTS" id="PR00344">
    <property type="entry name" value="BCTRLSENSOR"/>
</dbReference>
<evidence type="ECO:0000256" key="3">
    <source>
        <dbReference type="ARBA" id="ARBA00022553"/>
    </source>
</evidence>
<dbReference type="InterPro" id="IPR003661">
    <property type="entry name" value="HisK_dim/P_dom"/>
</dbReference>
<reference evidence="13 14" key="1">
    <citation type="submission" date="2024-03" db="EMBL/GenBank/DDBJ databases">
        <title>Mouse gut bacterial collection (mGBC) of GemPharmatech.</title>
        <authorList>
            <person name="He Y."/>
            <person name="Dong L."/>
            <person name="Wu D."/>
            <person name="Gao X."/>
            <person name="Lin Z."/>
        </authorList>
    </citation>
    <scope>NUCLEOTIDE SEQUENCE [LARGE SCALE GENOMIC DNA]</scope>
    <source>
        <strain evidence="13 14">54-13</strain>
    </source>
</reference>
<feature type="transmembrane region" description="Helical" evidence="8">
    <location>
        <begin position="768"/>
        <end position="789"/>
    </location>
</feature>
<dbReference type="PROSITE" id="PS50109">
    <property type="entry name" value="HIS_KIN"/>
    <property type="match status" value="1"/>
</dbReference>
<keyword evidence="9" id="KW-0732">Signal</keyword>
<dbReference type="Pfam" id="PF07495">
    <property type="entry name" value="Y_Y_Y"/>
    <property type="match status" value="1"/>
</dbReference>
<dbReference type="SUPFAM" id="SSF63829">
    <property type="entry name" value="Calcium-dependent phosphotriesterase"/>
    <property type="match status" value="2"/>
</dbReference>
<dbReference type="PANTHER" id="PTHR43547">
    <property type="entry name" value="TWO-COMPONENT HISTIDINE KINASE"/>
    <property type="match status" value="1"/>
</dbReference>
<dbReference type="Pfam" id="PF07494">
    <property type="entry name" value="Reg_prop"/>
    <property type="match status" value="1"/>
</dbReference>
<feature type="domain" description="HTH araC/xylS-type" evidence="10">
    <location>
        <begin position="1232"/>
        <end position="1331"/>
    </location>
</feature>
<dbReference type="Gene3D" id="2.60.40.10">
    <property type="entry name" value="Immunoglobulins"/>
    <property type="match status" value="1"/>
</dbReference>
<feature type="modified residue" description="4-aspartylphosphate" evidence="7">
    <location>
        <position position="1131"/>
    </location>
</feature>
<evidence type="ECO:0000313" key="14">
    <source>
        <dbReference type="Proteomes" id="UP001565200"/>
    </source>
</evidence>
<dbReference type="PANTHER" id="PTHR43547:SF2">
    <property type="entry name" value="HYBRID SIGNAL TRANSDUCTION HISTIDINE KINASE C"/>
    <property type="match status" value="1"/>
</dbReference>
<dbReference type="InterPro" id="IPR011123">
    <property type="entry name" value="Y_Y_Y"/>
</dbReference>
<keyword evidence="4" id="KW-0805">Transcription regulation</keyword>
<evidence type="ECO:0000256" key="5">
    <source>
        <dbReference type="ARBA" id="ARBA00023125"/>
    </source>
</evidence>
<keyword evidence="5" id="KW-0238">DNA-binding</keyword>
<dbReference type="SUPFAM" id="SSF55874">
    <property type="entry name" value="ATPase domain of HSP90 chaperone/DNA topoisomerase II/histidine kinase"/>
    <property type="match status" value="1"/>
</dbReference>
<dbReference type="Gene3D" id="1.10.10.60">
    <property type="entry name" value="Homeodomain-like"/>
    <property type="match status" value="2"/>
</dbReference>
<dbReference type="PROSITE" id="PS00041">
    <property type="entry name" value="HTH_ARAC_FAMILY_1"/>
    <property type="match status" value="1"/>
</dbReference>
<dbReference type="Pfam" id="PF00072">
    <property type="entry name" value="Response_reg"/>
    <property type="match status" value="1"/>
</dbReference>
<dbReference type="InterPro" id="IPR011110">
    <property type="entry name" value="Reg_prop"/>
</dbReference>
<evidence type="ECO:0000256" key="6">
    <source>
        <dbReference type="ARBA" id="ARBA00023163"/>
    </source>
</evidence>
<dbReference type="SMART" id="SM00342">
    <property type="entry name" value="HTH_ARAC"/>
    <property type="match status" value="1"/>
</dbReference>
<keyword evidence="3 7" id="KW-0597">Phosphoprotein</keyword>
<dbReference type="Pfam" id="PF02518">
    <property type="entry name" value="HATPase_c"/>
    <property type="match status" value="1"/>
</dbReference>
<dbReference type="RefSeq" id="WP_369863547.1">
    <property type="nucleotide sequence ID" value="NZ_JBCLPP010000026.1"/>
</dbReference>
<evidence type="ECO:0000259" key="11">
    <source>
        <dbReference type="PROSITE" id="PS50109"/>
    </source>
</evidence>
<dbReference type="InterPro" id="IPR003594">
    <property type="entry name" value="HATPase_dom"/>
</dbReference>
<keyword evidence="8" id="KW-0472">Membrane</keyword>
<evidence type="ECO:0000256" key="4">
    <source>
        <dbReference type="ARBA" id="ARBA00023015"/>
    </source>
</evidence>
<dbReference type="SMART" id="SM00387">
    <property type="entry name" value="HATPase_c"/>
    <property type="match status" value="1"/>
</dbReference>
<gene>
    <name evidence="13" type="ORF">AAK873_09740</name>
</gene>
<dbReference type="SUPFAM" id="SSF46689">
    <property type="entry name" value="Homeodomain-like"/>
    <property type="match status" value="1"/>
</dbReference>
<dbReference type="SUPFAM" id="SSF47384">
    <property type="entry name" value="Homodimeric domain of signal transducing histidine kinase"/>
    <property type="match status" value="1"/>
</dbReference>
<dbReference type="InterPro" id="IPR011006">
    <property type="entry name" value="CheY-like_superfamily"/>
</dbReference>
<dbReference type="Gene3D" id="1.10.287.130">
    <property type="match status" value="1"/>
</dbReference>
<dbReference type="InterPro" id="IPR009057">
    <property type="entry name" value="Homeodomain-like_sf"/>
</dbReference>
<dbReference type="InterPro" id="IPR004358">
    <property type="entry name" value="Sig_transdc_His_kin-like_C"/>
</dbReference>
<dbReference type="Gene3D" id="3.40.50.2300">
    <property type="match status" value="1"/>
</dbReference>
<evidence type="ECO:0000313" key="13">
    <source>
        <dbReference type="EMBL" id="MEY8245894.1"/>
    </source>
</evidence>
<name>A0ABV4CWX6_9BACT</name>
<dbReference type="InterPro" id="IPR013783">
    <property type="entry name" value="Ig-like_fold"/>
</dbReference>
<dbReference type="PROSITE" id="PS50110">
    <property type="entry name" value="RESPONSE_REGULATORY"/>
    <property type="match status" value="1"/>
</dbReference>
<dbReference type="SMART" id="SM00448">
    <property type="entry name" value="REC"/>
    <property type="match status" value="1"/>
</dbReference>